<proteinExistence type="predicted"/>
<name>A0ABT9NK12_9ACTO</name>
<reference evidence="2 3" key="1">
    <citation type="submission" date="2023-07" db="EMBL/GenBank/DDBJ databases">
        <title>Sequencing the genomes of 1000 actinobacteria strains.</title>
        <authorList>
            <person name="Klenk H.-P."/>
        </authorList>
    </citation>
    <scope>NUCLEOTIDE SEQUENCE [LARGE SCALE GENOMIC DNA]</scope>
    <source>
        <strain evidence="2 3">DSM 17163</strain>
    </source>
</reference>
<comment type="caution">
    <text evidence="2">The sequence shown here is derived from an EMBL/GenBank/DDBJ whole genome shotgun (WGS) entry which is preliminary data.</text>
</comment>
<organism evidence="2 3">
    <name type="scientific">Trueperella bonasi</name>
    <dbReference type="NCBI Taxonomy" id="312286"/>
    <lineage>
        <taxon>Bacteria</taxon>
        <taxon>Bacillati</taxon>
        <taxon>Actinomycetota</taxon>
        <taxon>Actinomycetes</taxon>
        <taxon>Actinomycetales</taxon>
        <taxon>Actinomycetaceae</taxon>
        <taxon>Trueperella</taxon>
    </lineage>
</organism>
<dbReference type="Pfam" id="PF03993">
    <property type="entry name" value="DUF349"/>
    <property type="match status" value="3"/>
</dbReference>
<gene>
    <name evidence="2" type="ORF">J2S70_001750</name>
</gene>
<keyword evidence="3" id="KW-1185">Reference proteome</keyword>
<evidence type="ECO:0008006" key="4">
    <source>
        <dbReference type="Google" id="ProtNLM"/>
    </source>
</evidence>
<evidence type="ECO:0000313" key="3">
    <source>
        <dbReference type="Proteomes" id="UP001243212"/>
    </source>
</evidence>
<dbReference type="RefSeq" id="WP_307683337.1">
    <property type="nucleotide sequence ID" value="NZ_JAUSQX010000001.1"/>
</dbReference>
<feature type="region of interest" description="Disordered" evidence="1">
    <location>
        <begin position="434"/>
        <end position="453"/>
    </location>
</feature>
<protein>
    <recommendedName>
        <fullName evidence="4">DUF349 domain-containing protein</fullName>
    </recommendedName>
</protein>
<feature type="region of interest" description="Disordered" evidence="1">
    <location>
        <begin position="1"/>
        <end position="78"/>
    </location>
</feature>
<feature type="compositionally biased region" description="Basic and acidic residues" evidence="1">
    <location>
        <begin position="15"/>
        <end position="29"/>
    </location>
</feature>
<sequence length="500" mass="56348">MTEPTNKSDQPKIPPHVDDANRADADIETHNVVGTEQHEPKGAAQPQESANSTKVEESVTPVPTPPLAKRPSPARVAAPLPDIDDAAAAEAAKWGRVDAEGNVWLRASGLESERIVGQYAVDGTEKDALGLYVRRYLDLENQVSLLEARIPHIGPDEISASLKSLQDQLKEPAVVGDVEALRHRVDALEGTVDQRRAEVKAEREAAKERALAERTAIVEAAEAVAAQDPQKTHWKNSRQVLSDLLDQWKHAQRNSARIDRPVEEQLWKRFSSARTTFDRHRRQFFSQKDAERKEVTARKEDIIARAEAIQDSTDWGPTSGQFRDLMNEWKRAGRTNKRDDDALWERFSAAQNRFYEARNAYNSQLDEEFTKNRDLKLELLVEAEKLLPVTNVEFAKQQIRAIGDKWDAIGRVPRADIQRTEGRLRDIENQIRSAEEQQWAKSDPEKDERSAGMAEQLQKLIDELEGEIAQAQAAGNDKKLKELETALEARKAWLAAVQES</sequence>
<dbReference type="EMBL" id="JAUSQX010000001">
    <property type="protein sequence ID" value="MDP9807168.1"/>
    <property type="molecule type" value="Genomic_DNA"/>
</dbReference>
<evidence type="ECO:0000256" key="1">
    <source>
        <dbReference type="SAM" id="MobiDB-lite"/>
    </source>
</evidence>
<dbReference type="InterPro" id="IPR007139">
    <property type="entry name" value="DUF349"/>
</dbReference>
<dbReference type="Proteomes" id="UP001243212">
    <property type="component" value="Unassembled WGS sequence"/>
</dbReference>
<accession>A0ABT9NK12</accession>
<evidence type="ECO:0000313" key="2">
    <source>
        <dbReference type="EMBL" id="MDP9807168.1"/>
    </source>
</evidence>